<organism evidence="13">
    <name type="scientific">Diabrotica virgifera virgifera</name>
    <name type="common">western corn rootworm</name>
    <dbReference type="NCBI Taxonomy" id="50390"/>
    <lineage>
        <taxon>Eukaryota</taxon>
        <taxon>Metazoa</taxon>
        <taxon>Ecdysozoa</taxon>
        <taxon>Arthropoda</taxon>
        <taxon>Hexapoda</taxon>
        <taxon>Insecta</taxon>
        <taxon>Pterygota</taxon>
        <taxon>Neoptera</taxon>
        <taxon>Endopterygota</taxon>
        <taxon>Coleoptera</taxon>
        <taxon>Polyphaga</taxon>
        <taxon>Cucujiformia</taxon>
        <taxon>Chrysomeloidea</taxon>
        <taxon>Chrysomelidae</taxon>
        <taxon>Galerucinae</taxon>
        <taxon>Diabroticina</taxon>
        <taxon>Diabroticites</taxon>
        <taxon>Diabrotica</taxon>
    </lineage>
</organism>
<keyword evidence="5" id="KW-0443">Lipid metabolism</keyword>
<dbReference type="GO" id="GO:0016042">
    <property type="term" value="P:lipid catabolic process"/>
    <property type="evidence" value="ECO:0007669"/>
    <property type="project" value="UniProtKB-KW"/>
</dbReference>
<feature type="domain" description="Partial AB-hydrolase lipase" evidence="10">
    <location>
        <begin position="38"/>
        <end position="95"/>
    </location>
</feature>
<feature type="active site" description="Charge relay system" evidence="8">
    <location>
        <position position="377"/>
    </location>
</feature>
<evidence type="ECO:0000259" key="10">
    <source>
        <dbReference type="Pfam" id="PF04083"/>
    </source>
</evidence>
<evidence type="ECO:0000256" key="1">
    <source>
        <dbReference type="ARBA" id="ARBA00010701"/>
    </source>
</evidence>
<dbReference type="GO" id="GO:0016788">
    <property type="term" value="F:hydrolase activity, acting on ester bonds"/>
    <property type="evidence" value="ECO:0007669"/>
    <property type="project" value="InterPro"/>
</dbReference>
<dbReference type="EnsemblMetazoa" id="XM_028295164.2">
    <property type="protein sequence ID" value="XP_028150965.1"/>
    <property type="gene ID" value="LOC114344325"/>
</dbReference>
<feature type="chain" id="PRO_5027688218" description="Lipase" evidence="9">
    <location>
        <begin position="20"/>
        <end position="401"/>
    </location>
</feature>
<dbReference type="SUPFAM" id="SSF53474">
    <property type="entry name" value="alpha/beta-Hydrolases"/>
    <property type="match status" value="1"/>
</dbReference>
<dbReference type="InterPro" id="IPR006693">
    <property type="entry name" value="AB_hydrolase_lipase"/>
</dbReference>
<evidence type="ECO:0000256" key="9">
    <source>
        <dbReference type="SAM" id="SignalP"/>
    </source>
</evidence>
<evidence type="ECO:0000256" key="3">
    <source>
        <dbReference type="ARBA" id="ARBA00022801"/>
    </source>
</evidence>
<dbReference type="FunCoup" id="A0A6P7H4N7">
    <property type="interactions" value="112"/>
</dbReference>
<evidence type="ECO:0000256" key="7">
    <source>
        <dbReference type="PIRNR" id="PIRNR000862"/>
    </source>
</evidence>
<evidence type="ECO:0000313" key="13">
    <source>
        <dbReference type="RefSeq" id="XP_028150965.1"/>
    </source>
</evidence>
<evidence type="ECO:0000313" key="12">
    <source>
        <dbReference type="Proteomes" id="UP001652700"/>
    </source>
</evidence>
<keyword evidence="4 7" id="KW-0442">Lipid degradation</keyword>
<keyword evidence="2 9" id="KW-0732">Signal</keyword>
<dbReference type="InterPro" id="IPR025483">
    <property type="entry name" value="Lipase_euk"/>
</dbReference>
<feature type="active site" description="Charge relay system" evidence="8">
    <location>
        <position position="346"/>
    </location>
</feature>
<evidence type="ECO:0000256" key="4">
    <source>
        <dbReference type="ARBA" id="ARBA00022963"/>
    </source>
</evidence>
<protein>
    <recommendedName>
        <fullName evidence="7">Lipase</fullName>
    </recommendedName>
</protein>
<dbReference type="AlphaFoldDB" id="A0A6P7H4N7"/>
<evidence type="ECO:0000256" key="5">
    <source>
        <dbReference type="ARBA" id="ARBA00023098"/>
    </source>
</evidence>
<dbReference type="GeneID" id="114344325"/>
<dbReference type="KEGG" id="dvv:114344325"/>
<dbReference type="OrthoDB" id="9974421at2759"/>
<evidence type="ECO:0000313" key="11">
    <source>
        <dbReference type="EnsemblMetazoa" id="XP_028150965.1"/>
    </source>
</evidence>
<keyword evidence="6" id="KW-0325">Glycoprotein</keyword>
<accession>A0A6P7H4N7</accession>
<proteinExistence type="inferred from homology"/>
<dbReference type="Gene3D" id="3.40.50.1820">
    <property type="entry name" value="alpha/beta hydrolase"/>
    <property type="match status" value="1"/>
</dbReference>
<dbReference type="FunFam" id="3.40.50.1820:FF:000021">
    <property type="entry name" value="Lipase"/>
    <property type="match status" value="1"/>
</dbReference>
<evidence type="ECO:0000256" key="8">
    <source>
        <dbReference type="PIRSR" id="PIRSR000862-1"/>
    </source>
</evidence>
<feature type="signal peptide" evidence="9">
    <location>
        <begin position="1"/>
        <end position="19"/>
    </location>
</feature>
<dbReference type="Proteomes" id="UP001652700">
    <property type="component" value="Unplaced"/>
</dbReference>
<keyword evidence="12" id="KW-1185">Reference proteome</keyword>
<comment type="similarity">
    <text evidence="1 7">Belongs to the AB hydrolase superfamily. Lipase family.</text>
</comment>
<dbReference type="Pfam" id="PF04083">
    <property type="entry name" value="Abhydro_lipase"/>
    <property type="match status" value="1"/>
</dbReference>
<gene>
    <name evidence="13" type="primary">LOC114344325</name>
</gene>
<reference evidence="11" key="2">
    <citation type="submission" date="2025-05" db="UniProtKB">
        <authorList>
            <consortium name="EnsemblMetazoa"/>
        </authorList>
    </citation>
    <scope>IDENTIFICATION</scope>
</reference>
<dbReference type="InParanoid" id="A0A6P7H4N7"/>
<dbReference type="InterPro" id="IPR029058">
    <property type="entry name" value="AB_hydrolase_fold"/>
</dbReference>
<dbReference type="RefSeq" id="XP_028150965.1">
    <property type="nucleotide sequence ID" value="XM_028295164.1"/>
</dbReference>
<evidence type="ECO:0000256" key="6">
    <source>
        <dbReference type="ARBA" id="ARBA00023180"/>
    </source>
</evidence>
<sequence length="401" mass="45269">MVIKILLALSIAQFLIVTSIPIDDFFPLIDDDDFNKTTPEMIANAGYPVETHYVTTTDEYILCIHRIPSGKNGKKNNKVAYLQHGVLTSSSDWILFGPGKSLGYILADHGYDVWMGNARGTLYSRNHTKLNPDTDGKFWQFSWNEIGYYDLPAMIDYITETTGIDGVHYVGHSQGTTSFFVMTSERPEYNKKIKVQVSLAPIAYMNHMTSPLLHIISFWEGPLEILMGLLGMNEFIPEKGFLHLLTEAICKDGLGQILCENALFAICGFSLNEMNTTKIPLIVGHAPAGASTKQLLHYGQEINSGHFRKYDFGMIGNLEEYGSVWAPDYDLSKVTAPVFLFYSKNDWLAGLQDVERLYKELPNAQGKFLIAEDSFNHLDFTYCDRAPKLIYNEIISIFNIY</sequence>
<name>A0A6P7H4N7_DIAVI</name>
<feature type="active site" description="Nucleophile" evidence="8">
    <location>
        <position position="173"/>
    </location>
</feature>
<dbReference type="PANTHER" id="PTHR11005">
    <property type="entry name" value="LYSOSOMAL ACID LIPASE-RELATED"/>
    <property type="match status" value="1"/>
</dbReference>
<keyword evidence="3 7" id="KW-0378">Hydrolase</keyword>
<reference evidence="13" key="1">
    <citation type="submission" date="2025-04" db="UniProtKB">
        <authorList>
            <consortium name="RefSeq"/>
        </authorList>
    </citation>
    <scope>IDENTIFICATION</scope>
    <source>
        <tissue evidence="13">Whole insect</tissue>
    </source>
</reference>
<dbReference type="PIRSF" id="PIRSF000862">
    <property type="entry name" value="Steryl_ester_lip"/>
    <property type="match status" value="1"/>
</dbReference>
<evidence type="ECO:0000256" key="2">
    <source>
        <dbReference type="ARBA" id="ARBA00022729"/>
    </source>
</evidence>